<dbReference type="Gene3D" id="3.40.50.2300">
    <property type="match status" value="1"/>
</dbReference>
<dbReference type="Proteomes" id="UP000640786">
    <property type="component" value="Unassembled WGS sequence"/>
</dbReference>
<evidence type="ECO:0000256" key="3">
    <source>
        <dbReference type="ARBA" id="ARBA00023012"/>
    </source>
</evidence>
<dbReference type="RefSeq" id="WP_144538377.1">
    <property type="nucleotide sequence ID" value="NZ_JACSQO010000005.1"/>
</dbReference>
<reference evidence="11 12" key="1">
    <citation type="submission" date="2020-08" db="EMBL/GenBank/DDBJ databases">
        <title>A Genomic Blueprint of the Chicken Gut Microbiome.</title>
        <authorList>
            <person name="Gilroy R."/>
            <person name="Ravi A."/>
            <person name="Getino M."/>
            <person name="Pursley I."/>
            <person name="Horton D.L."/>
            <person name="Alikhan N.-F."/>
            <person name="Baker D."/>
            <person name="Gharbi K."/>
            <person name="Hall N."/>
            <person name="Watson M."/>
            <person name="Adriaenssens E.M."/>
            <person name="Foster-Nyarko E."/>
            <person name="Jarju S."/>
            <person name="Secka A."/>
            <person name="Antonio M."/>
            <person name="Oren A."/>
            <person name="Chaudhuri R."/>
            <person name="La Ragione R.M."/>
            <person name="Hildebrand F."/>
            <person name="Pallen M.J."/>
        </authorList>
    </citation>
    <scope>NUCLEOTIDE SEQUENCE [LARGE SCALE GENOMIC DNA]</scope>
    <source>
        <strain evidence="11 12">Sa2BUA9</strain>
    </source>
</reference>
<evidence type="ECO:0000256" key="5">
    <source>
        <dbReference type="ARBA" id="ARBA00023125"/>
    </source>
</evidence>
<feature type="domain" description="OmpR/PhoB-type" evidence="10">
    <location>
        <begin position="131"/>
        <end position="230"/>
    </location>
</feature>
<dbReference type="PANTHER" id="PTHR48111:SF52">
    <property type="entry name" value="TRANSCRIPTIONAL REGULATORY PROTEIN YVRH"/>
    <property type="match status" value="1"/>
</dbReference>
<evidence type="ECO:0000313" key="11">
    <source>
        <dbReference type="EMBL" id="MBD7944676.1"/>
    </source>
</evidence>
<comment type="subcellular location">
    <subcellularLocation>
        <location evidence="1">Cytoplasm</location>
    </subcellularLocation>
</comment>
<proteinExistence type="predicted"/>
<evidence type="ECO:0000256" key="6">
    <source>
        <dbReference type="ARBA" id="ARBA00023163"/>
    </source>
</evidence>
<accession>A0ABR8RAA9</accession>
<keyword evidence="5 8" id="KW-0238">DNA-binding</keyword>
<dbReference type="CDD" id="cd17574">
    <property type="entry name" value="REC_OmpR"/>
    <property type="match status" value="1"/>
</dbReference>
<dbReference type="PROSITE" id="PS50110">
    <property type="entry name" value="RESPONSE_REGULATORY"/>
    <property type="match status" value="1"/>
</dbReference>
<organism evidence="11 12">
    <name type="scientific">Psychrobacillus faecigallinarum</name>
    <dbReference type="NCBI Taxonomy" id="2762235"/>
    <lineage>
        <taxon>Bacteria</taxon>
        <taxon>Bacillati</taxon>
        <taxon>Bacillota</taxon>
        <taxon>Bacilli</taxon>
        <taxon>Bacillales</taxon>
        <taxon>Bacillaceae</taxon>
        <taxon>Psychrobacillus</taxon>
    </lineage>
</organism>
<evidence type="ECO:0000256" key="4">
    <source>
        <dbReference type="ARBA" id="ARBA00023015"/>
    </source>
</evidence>
<dbReference type="InterPro" id="IPR036388">
    <property type="entry name" value="WH-like_DNA-bd_sf"/>
</dbReference>
<evidence type="ECO:0000256" key="7">
    <source>
        <dbReference type="PROSITE-ProRule" id="PRU00169"/>
    </source>
</evidence>
<dbReference type="PANTHER" id="PTHR48111">
    <property type="entry name" value="REGULATOR OF RPOS"/>
    <property type="match status" value="1"/>
</dbReference>
<keyword evidence="4" id="KW-0805">Transcription regulation</keyword>
<dbReference type="SMART" id="SM00448">
    <property type="entry name" value="REC"/>
    <property type="match status" value="1"/>
</dbReference>
<evidence type="ECO:0000259" key="10">
    <source>
        <dbReference type="PROSITE" id="PS51755"/>
    </source>
</evidence>
<feature type="domain" description="Response regulatory" evidence="9">
    <location>
        <begin position="5"/>
        <end position="119"/>
    </location>
</feature>
<evidence type="ECO:0000259" key="9">
    <source>
        <dbReference type="PROSITE" id="PS50110"/>
    </source>
</evidence>
<keyword evidence="12" id="KW-1185">Reference proteome</keyword>
<protein>
    <submittedName>
        <fullName evidence="11">Response regulator transcription factor</fullName>
    </submittedName>
</protein>
<evidence type="ECO:0000256" key="1">
    <source>
        <dbReference type="ARBA" id="ARBA00004496"/>
    </source>
</evidence>
<keyword evidence="6" id="KW-0804">Transcription</keyword>
<feature type="modified residue" description="4-aspartylphosphate" evidence="7">
    <location>
        <position position="55"/>
    </location>
</feature>
<dbReference type="InterPro" id="IPR011006">
    <property type="entry name" value="CheY-like_superfamily"/>
</dbReference>
<dbReference type="InterPro" id="IPR001867">
    <property type="entry name" value="OmpR/PhoB-type_DNA-bd"/>
</dbReference>
<evidence type="ECO:0000256" key="8">
    <source>
        <dbReference type="PROSITE-ProRule" id="PRU01091"/>
    </source>
</evidence>
<dbReference type="PROSITE" id="PS51755">
    <property type="entry name" value="OMPR_PHOB"/>
    <property type="match status" value="1"/>
</dbReference>
<dbReference type="SUPFAM" id="SSF46894">
    <property type="entry name" value="C-terminal effector domain of the bipartite response regulators"/>
    <property type="match status" value="1"/>
</dbReference>
<dbReference type="InterPro" id="IPR001789">
    <property type="entry name" value="Sig_transdc_resp-reg_receiver"/>
</dbReference>
<dbReference type="EMBL" id="JACSQO010000005">
    <property type="protein sequence ID" value="MBD7944676.1"/>
    <property type="molecule type" value="Genomic_DNA"/>
</dbReference>
<dbReference type="InterPro" id="IPR016032">
    <property type="entry name" value="Sig_transdc_resp-reg_C-effctor"/>
</dbReference>
<gene>
    <name evidence="11" type="ORF">H9650_11170</name>
</gene>
<dbReference type="SUPFAM" id="SSF52172">
    <property type="entry name" value="CheY-like"/>
    <property type="match status" value="1"/>
</dbReference>
<dbReference type="Gene3D" id="1.10.10.10">
    <property type="entry name" value="Winged helix-like DNA-binding domain superfamily/Winged helix DNA-binding domain"/>
    <property type="match status" value="1"/>
</dbReference>
<dbReference type="Gene3D" id="6.10.250.690">
    <property type="match status" value="1"/>
</dbReference>
<evidence type="ECO:0000256" key="2">
    <source>
        <dbReference type="ARBA" id="ARBA00022553"/>
    </source>
</evidence>
<dbReference type="SMART" id="SM00862">
    <property type="entry name" value="Trans_reg_C"/>
    <property type="match status" value="1"/>
</dbReference>
<comment type="caution">
    <text evidence="11">The sequence shown here is derived from an EMBL/GenBank/DDBJ whole genome shotgun (WGS) entry which is preliminary data.</text>
</comment>
<dbReference type="InterPro" id="IPR039420">
    <property type="entry name" value="WalR-like"/>
</dbReference>
<name>A0ABR8RAA9_9BACI</name>
<sequence>MEETNILIVEDELAIAEMVEIILRKENFRHIDICETYQKASNYISNMHYDLYILDIMLPDGVGLDLAKQIRFKSDAPIFFLTAKESDADKIRGFMNGADDYITKPFNPLELAARVKAHMKRYTSSFKASDEKVYKFGHFLLDKRSAELTVNGEKSIVTGKLFHLLLLFCENAGQILSKEQIFLSIWGEDSYIDDNTIMVHIRRLREKIEQNPSNPKQLITIRGIGYKLLNEEK</sequence>
<keyword evidence="3" id="KW-0902">Two-component regulatory system</keyword>
<evidence type="ECO:0000313" key="12">
    <source>
        <dbReference type="Proteomes" id="UP000640786"/>
    </source>
</evidence>
<dbReference type="Pfam" id="PF00072">
    <property type="entry name" value="Response_reg"/>
    <property type="match status" value="1"/>
</dbReference>
<feature type="DNA-binding region" description="OmpR/PhoB-type" evidence="8">
    <location>
        <begin position="131"/>
        <end position="230"/>
    </location>
</feature>
<keyword evidence="2 7" id="KW-0597">Phosphoprotein</keyword>
<dbReference type="CDD" id="cd00383">
    <property type="entry name" value="trans_reg_C"/>
    <property type="match status" value="1"/>
</dbReference>
<dbReference type="Pfam" id="PF00486">
    <property type="entry name" value="Trans_reg_C"/>
    <property type="match status" value="1"/>
</dbReference>